<comment type="caution">
    <text evidence="1">The sequence shown here is derived from an EMBL/GenBank/DDBJ whole genome shotgun (WGS) entry which is preliminary data.</text>
</comment>
<proteinExistence type="predicted"/>
<protein>
    <submittedName>
        <fullName evidence="1">Uncharacterized protein</fullName>
    </submittedName>
</protein>
<accession>A0ABR1RYX0</accession>
<reference evidence="1 2" key="1">
    <citation type="submission" date="2023-01" db="EMBL/GenBank/DDBJ databases">
        <title>Analysis of 21 Apiospora genomes using comparative genomics revels a genus with tremendous synthesis potential of carbohydrate active enzymes and secondary metabolites.</title>
        <authorList>
            <person name="Sorensen T."/>
        </authorList>
    </citation>
    <scope>NUCLEOTIDE SEQUENCE [LARGE SCALE GENOMIC DNA]</scope>
    <source>
        <strain evidence="1 2">CBS 20057</strain>
    </source>
</reference>
<keyword evidence="2" id="KW-1185">Reference proteome</keyword>
<dbReference type="Proteomes" id="UP001396898">
    <property type="component" value="Unassembled WGS sequence"/>
</dbReference>
<organism evidence="1 2">
    <name type="scientific">Apiospora marii</name>
    <dbReference type="NCBI Taxonomy" id="335849"/>
    <lineage>
        <taxon>Eukaryota</taxon>
        <taxon>Fungi</taxon>
        <taxon>Dikarya</taxon>
        <taxon>Ascomycota</taxon>
        <taxon>Pezizomycotina</taxon>
        <taxon>Sordariomycetes</taxon>
        <taxon>Xylariomycetidae</taxon>
        <taxon>Amphisphaeriales</taxon>
        <taxon>Apiosporaceae</taxon>
        <taxon>Apiospora</taxon>
    </lineage>
</organism>
<sequence length="110" mass="11276">MEGIALVLADEVNSAIVGCGADFQSAAELGEEEDKSIIGIVGDVRDHESKHQGSLLGDVCGGGSDAVTEGAYALARQEDLGARLLENGDGIAELAQLADGVHELGRVFLV</sequence>
<name>A0ABR1RYX0_9PEZI</name>
<evidence type="ECO:0000313" key="2">
    <source>
        <dbReference type="Proteomes" id="UP001396898"/>
    </source>
</evidence>
<dbReference type="EMBL" id="JAQQWI010000009">
    <property type="protein sequence ID" value="KAK8023053.1"/>
    <property type="molecule type" value="Genomic_DNA"/>
</dbReference>
<evidence type="ECO:0000313" key="1">
    <source>
        <dbReference type="EMBL" id="KAK8023053.1"/>
    </source>
</evidence>
<gene>
    <name evidence="1" type="ORF">PG991_006934</name>
</gene>